<dbReference type="PANTHER" id="PTHR20883">
    <property type="entry name" value="PHYTANOYL-COA DIOXYGENASE DOMAIN CONTAINING 1"/>
    <property type="match status" value="1"/>
</dbReference>
<dbReference type="Pfam" id="PF05721">
    <property type="entry name" value="PhyH"/>
    <property type="match status" value="1"/>
</dbReference>
<dbReference type="OrthoDB" id="445007at2759"/>
<evidence type="ECO:0000256" key="2">
    <source>
        <dbReference type="ARBA" id="ARBA00005830"/>
    </source>
</evidence>
<comment type="cofactor">
    <cofactor evidence="1">
        <name>Fe cation</name>
        <dbReference type="ChEBI" id="CHEBI:24875"/>
    </cofactor>
</comment>
<evidence type="ECO:0000256" key="3">
    <source>
        <dbReference type="ARBA" id="ARBA00022723"/>
    </source>
</evidence>
<protein>
    <submittedName>
        <fullName evidence="5">Phytanoyl-CoA dioxygenase</fullName>
    </submittedName>
</protein>
<dbReference type="Proteomes" id="UP000242146">
    <property type="component" value="Unassembled WGS sequence"/>
</dbReference>
<dbReference type="GO" id="GO:0046872">
    <property type="term" value="F:metal ion binding"/>
    <property type="evidence" value="ECO:0007669"/>
    <property type="project" value="UniProtKB-KW"/>
</dbReference>
<dbReference type="AlphaFoldDB" id="A0A1X2GWH3"/>
<name>A0A1X2GWH3_9FUNG</name>
<comment type="similarity">
    <text evidence="2">Belongs to the PhyH family.</text>
</comment>
<dbReference type="STRING" id="101127.A0A1X2GWH3"/>
<evidence type="ECO:0000256" key="1">
    <source>
        <dbReference type="ARBA" id="ARBA00001962"/>
    </source>
</evidence>
<keyword evidence="5" id="KW-0560">Oxidoreductase</keyword>
<evidence type="ECO:0000256" key="4">
    <source>
        <dbReference type="ARBA" id="ARBA00023004"/>
    </source>
</evidence>
<sequence>MLSQEQLQKFDRDGFLAIPNFFTQEQAIQLKQRADQLLQQLDLNGHPMTQFSTGETNDHVGDDYFLTSGDKVRYFFEEGAFNDRGELTVPKERAINKVGHGLHMLDPVFAGFTLNDKMASLAHQIGFQSPRVLQSMIICKQPSIGGKVPSHQDSSFLYTDPLSARGFWFALEDCTPTNGALSFIPGSHKDVPVTKRFVRAPVGGTTFIGHDSPFDETKYVEVPVTRGTLVLIHGSVVHRSTPNLSDVSRFIYTFHVIEGNAKYAEDNW</sequence>
<evidence type="ECO:0000313" key="5">
    <source>
        <dbReference type="EMBL" id="ORX62382.1"/>
    </source>
</evidence>
<dbReference type="EMBL" id="MCGT01000002">
    <property type="protein sequence ID" value="ORX62382.1"/>
    <property type="molecule type" value="Genomic_DNA"/>
</dbReference>
<keyword evidence="3" id="KW-0479">Metal-binding</keyword>
<comment type="caution">
    <text evidence="5">The sequence shown here is derived from an EMBL/GenBank/DDBJ whole genome shotgun (WGS) entry which is preliminary data.</text>
</comment>
<dbReference type="InterPro" id="IPR008775">
    <property type="entry name" value="Phytyl_CoA_dOase-like"/>
</dbReference>
<dbReference type="GO" id="GO:0051213">
    <property type="term" value="F:dioxygenase activity"/>
    <property type="evidence" value="ECO:0007669"/>
    <property type="project" value="UniProtKB-KW"/>
</dbReference>
<keyword evidence="6" id="KW-1185">Reference proteome</keyword>
<proteinExistence type="inferred from homology"/>
<accession>A0A1X2GWH3</accession>
<keyword evidence="5" id="KW-0223">Dioxygenase</keyword>
<dbReference type="SUPFAM" id="SSF51197">
    <property type="entry name" value="Clavaminate synthase-like"/>
    <property type="match status" value="1"/>
</dbReference>
<keyword evidence="4" id="KW-0408">Iron</keyword>
<dbReference type="PANTHER" id="PTHR20883:SF15">
    <property type="entry name" value="PHYTANOYL-COA DIOXYGENASE DOMAIN-CONTAINING PROTEIN 1"/>
    <property type="match status" value="1"/>
</dbReference>
<dbReference type="Gene3D" id="2.60.120.620">
    <property type="entry name" value="q2cbj1_9rhob like domain"/>
    <property type="match status" value="1"/>
</dbReference>
<gene>
    <name evidence="5" type="ORF">DM01DRAFT_1361192</name>
</gene>
<reference evidence="5 6" key="1">
    <citation type="submission" date="2016-07" db="EMBL/GenBank/DDBJ databases">
        <title>Pervasive Adenine N6-methylation of Active Genes in Fungi.</title>
        <authorList>
            <consortium name="DOE Joint Genome Institute"/>
            <person name="Mondo S.J."/>
            <person name="Dannebaum R.O."/>
            <person name="Kuo R.C."/>
            <person name="Labutti K."/>
            <person name="Haridas S."/>
            <person name="Kuo A."/>
            <person name="Salamov A."/>
            <person name="Ahrendt S.R."/>
            <person name="Lipzen A."/>
            <person name="Sullivan W."/>
            <person name="Andreopoulos W.B."/>
            <person name="Clum A."/>
            <person name="Lindquist E."/>
            <person name="Daum C."/>
            <person name="Ramamoorthy G.K."/>
            <person name="Gryganskyi A."/>
            <person name="Culley D."/>
            <person name="Magnuson J.K."/>
            <person name="James T.Y."/>
            <person name="O'Malley M.A."/>
            <person name="Stajich J.E."/>
            <person name="Spatafora J.W."/>
            <person name="Visel A."/>
            <person name="Grigoriev I.V."/>
        </authorList>
    </citation>
    <scope>NUCLEOTIDE SEQUENCE [LARGE SCALE GENOMIC DNA]</scope>
    <source>
        <strain evidence="5 6">NRRL 3301</strain>
    </source>
</reference>
<evidence type="ECO:0000313" key="6">
    <source>
        <dbReference type="Proteomes" id="UP000242146"/>
    </source>
</evidence>
<organism evidence="5 6">
    <name type="scientific">Hesseltinella vesiculosa</name>
    <dbReference type="NCBI Taxonomy" id="101127"/>
    <lineage>
        <taxon>Eukaryota</taxon>
        <taxon>Fungi</taxon>
        <taxon>Fungi incertae sedis</taxon>
        <taxon>Mucoromycota</taxon>
        <taxon>Mucoromycotina</taxon>
        <taxon>Mucoromycetes</taxon>
        <taxon>Mucorales</taxon>
        <taxon>Cunninghamellaceae</taxon>
        <taxon>Hesseltinella</taxon>
    </lineage>
</organism>